<protein>
    <recommendedName>
        <fullName evidence="8">Cell division protein FtsL</fullName>
    </recommendedName>
</protein>
<dbReference type="EMBL" id="JAGETV010000008">
    <property type="protein sequence ID" value="MBO1927214.1"/>
    <property type="molecule type" value="Genomic_DNA"/>
</dbReference>
<evidence type="ECO:0000256" key="9">
    <source>
        <dbReference type="SAM" id="Phobius"/>
    </source>
</evidence>
<feature type="transmembrane region" description="Helical" evidence="9">
    <location>
        <begin position="18"/>
        <end position="38"/>
    </location>
</feature>
<dbReference type="NCBIfam" id="TIGR02209">
    <property type="entry name" value="ftsL_broad"/>
    <property type="match status" value="1"/>
</dbReference>
<accession>A0ABS3Q4H1</accession>
<keyword evidence="2" id="KW-1003">Cell membrane</keyword>
<dbReference type="GO" id="GO:0051301">
    <property type="term" value="P:cell division"/>
    <property type="evidence" value="ECO:0007669"/>
    <property type="project" value="UniProtKB-KW"/>
</dbReference>
<evidence type="ECO:0000256" key="5">
    <source>
        <dbReference type="ARBA" id="ARBA00022989"/>
    </source>
</evidence>
<gene>
    <name evidence="10" type="primary">ftsL</name>
    <name evidence="10" type="ORF">J3998_06455</name>
</gene>
<evidence type="ECO:0000256" key="3">
    <source>
        <dbReference type="ARBA" id="ARBA00022618"/>
    </source>
</evidence>
<evidence type="ECO:0000256" key="4">
    <source>
        <dbReference type="ARBA" id="ARBA00022692"/>
    </source>
</evidence>
<keyword evidence="11" id="KW-1185">Reference proteome</keyword>
<comment type="subcellular location">
    <subcellularLocation>
        <location evidence="1">Cell membrane</location>
        <topology evidence="1">Single-pass type II membrane protein</topology>
    </subcellularLocation>
</comment>
<keyword evidence="7" id="KW-0131">Cell cycle</keyword>
<evidence type="ECO:0000313" key="11">
    <source>
        <dbReference type="Proteomes" id="UP000664835"/>
    </source>
</evidence>
<dbReference type="Proteomes" id="UP000664835">
    <property type="component" value="Unassembled WGS sequence"/>
</dbReference>
<evidence type="ECO:0000256" key="8">
    <source>
        <dbReference type="NCBIfam" id="TIGR02209"/>
    </source>
</evidence>
<evidence type="ECO:0000256" key="7">
    <source>
        <dbReference type="ARBA" id="ARBA00023306"/>
    </source>
</evidence>
<organism evidence="10 11">
    <name type="scientific">Thiomicrorhabdus marina</name>
    <dbReference type="NCBI Taxonomy" id="2818442"/>
    <lineage>
        <taxon>Bacteria</taxon>
        <taxon>Pseudomonadati</taxon>
        <taxon>Pseudomonadota</taxon>
        <taxon>Gammaproteobacteria</taxon>
        <taxon>Thiotrichales</taxon>
        <taxon>Piscirickettsiaceae</taxon>
        <taxon>Thiomicrorhabdus</taxon>
    </lineage>
</organism>
<reference evidence="10 11" key="1">
    <citation type="submission" date="2021-03" db="EMBL/GenBank/DDBJ databases">
        <title>Thiomicrorhabdus sp.nov.,novel sulfur-oxidizing bacteria isolated from coastal sediment.</title>
        <authorList>
            <person name="Liu X."/>
        </authorList>
    </citation>
    <scope>NUCLEOTIDE SEQUENCE [LARGE SCALE GENOMIC DNA]</scope>
    <source>
        <strain evidence="10 11">6S2-11</strain>
    </source>
</reference>
<dbReference type="Pfam" id="PF04999">
    <property type="entry name" value="FtsL"/>
    <property type="match status" value="1"/>
</dbReference>
<keyword evidence="3 10" id="KW-0132">Cell division</keyword>
<dbReference type="RefSeq" id="WP_208148843.1">
    <property type="nucleotide sequence ID" value="NZ_JAGETV010000008.1"/>
</dbReference>
<dbReference type="InterPro" id="IPR011922">
    <property type="entry name" value="Cell_div_FtsL"/>
</dbReference>
<evidence type="ECO:0000256" key="2">
    <source>
        <dbReference type="ARBA" id="ARBA00022475"/>
    </source>
</evidence>
<keyword evidence="4 9" id="KW-0812">Transmembrane</keyword>
<comment type="caution">
    <text evidence="10">The sequence shown here is derived from an EMBL/GenBank/DDBJ whole genome shotgun (WGS) entry which is preliminary data.</text>
</comment>
<keyword evidence="6 9" id="KW-0472">Membrane</keyword>
<sequence>MHTSNKPTNLSQTKSSGLFLLVLLVLFLFVLLIGNILLSHEIRGLQKEYYKTHDQLLDARDQRGELMIEYSHLTSPARVEKIAKERLGMVNIQDHKQTVFIVEKDQKIE</sequence>
<evidence type="ECO:0000313" key="10">
    <source>
        <dbReference type="EMBL" id="MBO1927214.1"/>
    </source>
</evidence>
<name>A0ABS3Q4H1_9GAMM</name>
<evidence type="ECO:0000256" key="6">
    <source>
        <dbReference type="ARBA" id="ARBA00023136"/>
    </source>
</evidence>
<proteinExistence type="predicted"/>
<evidence type="ECO:0000256" key="1">
    <source>
        <dbReference type="ARBA" id="ARBA00004401"/>
    </source>
</evidence>
<keyword evidence="5 9" id="KW-1133">Transmembrane helix</keyword>